<accession>A0ABM1KE84</accession>
<evidence type="ECO:0000256" key="5">
    <source>
        <dbReference type="ARBA" id="ARBA00022771"/>
    </source>
</evidence>
<dbReference type="InterPro" id="IPR011043">
    <property type="entry name" value="Gal_Oxase/kelch_b-propeller"/>
</dbReference>
<keyword evidence="7" id="KW-0156">Chromatin regulator</keyword>
<keyword evidence="8" id="KW-0233">DNA recombination</keyword>
<evidence type="ECO:0000256" key="8">
    <source>
        <dbReference type="ARBA" id="ARBA00023172"/>
    </source>
</evidence>
<dbReference type="RefSeq" id="XP_015272021.1">
    <property type="nucleotide sequence ID" value="XM_015416535.1"/>
</dbReference>
<evidence type="ECO:0000256" key="2">
    <source>
        <dbReference type="ARBA" id="ARBA00008254"/>
    </source>
</evidence>
<dbReference type="Gene3D" id="2.120.10.80">
    <property type="entry name" value="Kelch-type beta propeller"/>
    <property type="match status" value="1"/>
</dbReference>
<proteinExistence type="inferred from homology"/>
<dbReference type="Pfam" id="PF13341">
    <property type="entry name" value="RAG2_PHD"/>
    <property type="match status" value="1"/>
</dbReference>
<dbReference type="PANTHER" id="PTHR10960:SF0">
    <property type="entry name" value="V(D)J RECOMBINATION-ACTIVATING PROTEIN 2"/>
    <property type="match status" value="1"/>
</dbReference>
<feature type="domain" description="Recombination activating protein 2 PHD" evidence="11">
    <location>
        <begin position="418"/>
        <end position="495"/>
    </location>
</feature>
<keyword evidence="9" id="KW-0539">Nucleus</keyword>
<evidence type="ECO:0000256" key="4">
    <source>
        <dbReference type="ARBA" id="ARBA00022723"/>
    </source>
</evidence>
<dbReference type="SUPFAM" id="SSF50965">
    <property type="entry name" value="Galactose oxidase, central domain"/>
    <property type="match status" value="1"/>
</dbReference>
<name>A0ABM1KE84_GEKJA</name>
<sequence length="531" mass="60279">MACLTEKMSLQMIPTINHSSLIQPGFSLLNFNGQVFLFGQKGWPKRSCPTGIFLLDFKKDELKLRPAFFCKDSCYLPPLRYPAVCPIKSSTEAEKCQYIIHGGKNPNNELSEKLYILNIANKTNKKFTFRCIEKELVGEIPEARYGHTADVVHSQGKKMIVIIGGRSYMALGQRTTENWNRVVDCMPHIFLVDPEFGCCTSYVFPELQNGFSFHLSLTRNDTIYIIGGHSIETNTRPPNLYKIKIDLPIGSPAVNCYVLSGGISVSSAIVTQVKENEFVIVGGYHSESQKRMVCNTINLDDNKIEIVEKEAPEWTPDIKHGKIWFGSDMGNGVILFGIPGDNKQLNLDANYFYMLRCKEVGESEQDSEQVTQVCSQSSTEDAGESTPFEDSEEFSFTFDGISYTDTHNEDNEEDESEGYWITCSKSCDVDINTWVPFYSTELNKPAMIFCSNGDGHWVHAQCMELSENMLLHLSQVNVKYFCNEHATFTRDLQTPKEKLPVERQPMKALRRRTPMKIATPMKKSFIRKLFE</sequence>
<feature type="compositionally biased region" description="Acidic residues" evidence="10">
    <location>
        <begin position="381"/>
        <end position="390"/>
    </location>
</feature>
<reference evidence="13" key="1">
    <citation type="submission" date="2025-08" db="UniProtKB">
        <authorList>
            <consortium name="RefSeq"/>
        </authorList>
    </citation>
    <scope>IDENTIFICATION</scope>
</reference>
<keyword evidence="4" id="KW-0479">Metal-binding</keyword>
<dbReference type="SUPFAM" id="SSF57903">
    <property type="entry name" value="FYVE/PHD zinc finger"/>
    <property type="match status" value="1"/>
</dbReference>
<dbReference type="PANTHER" id="PTHR10960">
    <property type="entry name" value="V D J RECOMBINATION-ACTIVATING PROTEIN 2"/>
    <property type="match status" value="1"/>
</dbReference>
<comment type="similarity">
    <text evidence="2">Belongs to the RAG2 family.</text>
</comment>
<evidence type="ECO:0000256" key="3">
    <source>
        <dbReference type="ARBA" id="ARBA00021275"/>
    </source>
</evidence>
<evidence type="ECO:0000313" key="12">
    <source>
        <dbReference type="Proteomes" id="UP000694871"/>
    </source>
</evidence>
<keyword evidence="12" id="KW-1185">Reference proteome</keyword>
<feature type="compositionally biased region" description="Polar residues" evidence="10">
    <location>
        <begin position="368"/>
        <end position="380"/>
    </location>
</feature>
<dbReference type="InterPro" id="IPR011011">
    <property type="entry name" value="Znf_FYVE_PHD"/>
</dbReference>
<protein>
    <recommendedName>
        <fullName evidence="3">V(D)J recombination-activating protein 2</fullName>
    </recommendedName>
</protein>
<dbReference type="Pfam" id="PF03089">
    <property type="entry name" value="RAG2"/>
    <property type="match status" value="1"/>
</dbReference>
<evidence type="ECO:0000259" key="11">
    <source>
        <dbReference type="Pfam" id="PF13341"/>
    </source>
</evidence>
<dbReference type="Proteomes" id="UP000694871">
    <property type="component" value="Unplaced"/>
</dbReference>
<dbReference type="InterPro" id="IPR015915">
    <property type="entry name" value="Kelch-typ_b-propeller"/>
</dbReference>
<evidence type="ECO:0000313" key="13">
    <source>
        <dbReference type="RefSeq" id="XP_015272021.1"/>
    </source>
</evidence>
<evidence type="ECO:0000256" key="6">
    <source>
        <dbReference type="ARBA" id="ARBA00022833"/>
    </source>
</evidence>
<evidence type="ECO:0000256" key="10">
    <source>
        <dbReference type="SAM" id="MobiDB-lite"/>
    </source>
</evidence>
<gene>
    <name evidence="13" type="primary">RAG2</name>
</gene>
<dbReference type="InterPro" id="IPR004321">
    <property type="entry name" value="RAG2"/>
</dbReference>
<keyword evidence="6" id="KW-0862">Zinc</keyword>
<comment type="subcellular location">
    <subcellularLocation>
        <location evidence="1">Nucleus</location>
    </subcellularLocation>
</comment>
<keyword evidence="5" id="KW-0863">Zinc-finger</keyword>
<evidence type="ECO:0000256" key="9">
    <source>
        <dbReference type="ARBA" id="ARBA00023242"/>
    </source>
</evidence>
<feature type="region of interest" description="Disordered" evidence="10">
    <location>
        <begin position="366"/>
        <end position="390"/>
    </location>
</feature>
<evidence type="ECO:0000256" key="7">
    <source>
        <dbReference type="ARBA" id="ARBA00022853"/>
    </source>
</evidence>
<dbReference type="Gene3D" id="3.30.160.290">
    <property type="entry name" value="Rag2 PHD finger"/>
    <property type="match status" value="1"/>
</dbReference>
<dbReference type="InterPro" id="IPR025162">
    <property type="entry name" value="RAG2_PHD"/>
</dbReference>
<dbReference type="GeneID" id="107114928"/>
<organism evidence="12 13">
    <name type="scientific">Gekko japonicus</name>
    <name type="common">Schlegel's Japanese gecko</name>
    <dbReference type="NCBI Taxonomy" id="146911"/>
    <lineage>
        <taxon>Eukaryota</taxon>
        <taxon>Metazoa</taxon>
        <taxon>Chordata</taxon>
        <taxon>Craniata</taxon>
        <taxon>Vertebrata</taxon>
        <taxon>Euteleostomi</taxon>
        <taxon>Lepidosauria</taxon>
        <taxon>Squamata</taxon>
        <taxon>Bifurcata</taxon>
        <taxon>Gekkota</taxon>
        <taxon>Gekkonidae</taxon>
        <taxon>Gekkoninae</taxon>
        <taxon>Gekko</taxon>
    </lineage>
</organism>
<evidence type="ECO:0000256" key="1">
    <source>
        <dbReference type="ARBA" id="ARBA00004123"/>
    </source>
</evidence>
<dbReference type="CDD" id="cd15569">
    <property type="entry name" value="PHD_RAG2"/>
    <property type="match status" value="1"/>
</dbReference>